<sequence>CFTRLSKQSRYCSFTSFGDQNGEGNIFLRPTVCSNSAKTSYKTRLKSAWRGKNPGEEGDSDRHGDGDKDSDMEVVAARLKVKRACCHLAHNWPTSSNCHHSENDGSKICRSLHYISPSISNCGTICLWPPICTTAS</sequence>
<gene>
    <name evidence="2" type="ORF">g.57500</name>
</gene>
<accession>A0A1B6K7C0</accession>
<feature type="compositionally biased region" description="Basic and acidic residues" evidence="1">
    <location>
        <begin position="60"/>
        <end position="71"/>
    </location>
</feature>
<reference evidence="2" key="1">
    <citation type="submission" date="2015-11" db="EMBL/GenBank/DDBJ databases">
        <title>De novo transcriptome assembly of four potential Pierce s Disease insect vectors from Arizona vineyards.</title>
        <authorList>
            <person name="Tassone E.E."/>
        </authorList>
    </citation>
    <scope>NUCLEOTIDE SEQUENCE</scope>
</reference>
<feature type="region of interest" description="Disordered" evidence="1">
    <location>
        <begin position="45"/>
        <end position="71"/>
    </location>
</feature>
<feature type="non-terminal residue" evidence="2">
    <location>
        <position position="1"/>
    </location>
</feature>
<dbReference type="EMBL" id="GECU01000359">
    <property type="protein sequence ID" value="JAT07348.1"/>
    <property type="molecule type" value="Transcribed_RNA"/>
</dbReference>
<dbReference type="AlphaFoldDB" id="A0A1B6K7C0"/>
<evidence type="ECO:0000313" key="2">
    <source>
        <dbReference type="EMBL" id="JAT07348.1"/>
    </source>
</evidence>
<proteinExistence type="predicted"/>
<name>A0A1B6K7C0_9HEMI</name>
<protein>
    <submittedName>
        <fullName evidence="2">Uncharacterized protein</fullName>
    </submittedName>
</protein>
<evidence type="ECO:0000256" key="1">
    <source>
        <dbReference type="SAM" id="MobiDB-lite"/>
    </source>
</evidence>
<organism evidence="2">
    <name type="scientific">Homalodisca liturata</name>
    <dbReference type="NCBI Taxonomy" id="320908"/>
    <lineage>
        <taxon>Eukaryota</taxon>
        <taxon>Metazoa</taxon>
        <taxon>Ecdysozoa</taxon>
        <taxon>Arthropoda</taxon>
        <taxon>Hexapoda</taxon>
        <taxon>Insecta</taxon>
        <taxon>Pterygota</taxon>
        <taxon>Neoptera</taxon>
        <taxon>Paraneoptera</taxon>
        <taxon>Hemiptera</taxon>
        <taxon>Auchenorrhyncha</taxon>
        <taxon>Membracoidea</taxon>
        <taxon>Cicadellidae</taxon>
        <taxon>Cicadellinae</taxon>
        <taxon>Proconiini</taxon>
        <taxon>Homalodisca</taxon>
    </lineage>
</organism>